<sequence>MTHVFFDPESVDWSSFFTSQHGIGQKQYFVGSKYQRGFGFLGNVARFLTPIAKNIASSAGQEGLAAGQRVLSDIAQGRDLRDAVREHSRQGLTNLTDKLQQYNQFCDLNKTFLYLSTSIERKDKSNWVPITNDSEADQHVGVIQNFGHSFVKTLKVSISGVESYDSGIYYAFRAYMMNELGFSEDVKKGLCEASCYYIDDVDQDSYTNTGFKNRASRFADGAKCETMVKLNFDLAPYTVTQMIF</sequence>
<keyword evidence="2" id="KW-1185">Reference proteome</keyword>
<reference evidence="1 2" key="1">
    <citation type="submission" date="2024-10" db="EMBL/GenBank/DDBJ databases">
        <authorList>
            <person name="Kim D."/>
        </authorList>
    </citation>
    <scope>NUCLEOTIDE SEQUENCE [LARGE SCALE GENOMIC DNA]</scope>
    <source>
        <strain evidence="1">BH-2024</strain>
    </source>
</reference>
<protein>
    <submittedName>
        <fullName evidence="1">Uncharacterized protein</fullName>
    </submittedName>
</protein>
<accession>A0ABD2IZY9</accession>
<evidence type="ECO:0000313" key="1">
    <source>
        <dbReference type="EMBL" id="KAL3085419.1"/>
    </source>
</evidence>
<dbReference type="EMBL" id="JBICBT010001059">
    <property type="protein sequence ID" value="KAL3085419.1"/>
    <property type="molecule type" value="Genomic_DNA"/>
</dbReference>
<comment type="caution">
    <text evidence="1">The sequence shown here is derived from an EMBL/GenBank/DDBJ whole genome shotgun (WGS) entry which is preliminary data.</text>
</comment>
<evidence type="ECO:0000313" key="2">
    <source>
        <dbReference type="Proteomes" id="UP001620626"/>
    </source>
</evidence>
<dbReference type="AlphaFoldDB" id="A0ABD2IZY9"/>
<name>A0ABD2IZY9_9BILA</name>
<dbReference type="Proteomes" id="UP001620626">
    <property type="component" value="Unassembled WGS sequence"/>
</dbReference>
<proteinExistence type="predicted"/>
<organism evidence="1 2">
    <name type="scientific">Heterodera trifolii</name>
    <dbReference type="NCBI Taxonomy" id="157864"/>
    <lineage>
        <taxon>Eukaryota</taxon>
        <taxon>Metazoa</taxon>
        <taxon>Ecdysozoa</taxon>
        <taxon>Nematoda</taxon>
        <taxon>Chromadorea</taxon>
        <taxon>Rhabditida</taxon>
        <taxon>Tylenchina</taxon>
        <taxon>Tylenchomorpha</taxon>
        <taxon>Tylenchoidea</taxon>
        <taxon>Heteroderidae</taxon>
        <taxon>Heteroderinae</taxon>
        <taxon>Heterodera</taxon>
    </lineage>
</organism>
<gene>
    <name evidence="1" type="ORF">niasHT_031371</name>
</gene>